<dbReference type="GO" id="GO:0016301">
    <property type="term" value="F:kinase activity"/>
    <property type="evidence" value="ECO:0007669"/>
    <property type="project" value="UniProtKB-KW"/>
</dbReference>
<feature type="domain" description="HipA-like kinase" evidence="1">
    <location>
        <begin position="5"/>
        <end position="242"/>
    </location>
</feature>
<comment type="caution">
    <text evidence="2">The sequence shown here is derived from an EMBL/GenBank/DDBJ whole genome shotgun (WGS) entry which is preliminary data.</text>
</comment>
<name>A0ABU4UM80_9GAMM</name>
<evidence type="ECO:0000313" key="3">
    <source>
        <dbReference type="Proteomes" id="UP001284537"/>
    </source>
</evidence>
<evidence type="ECO:0000313" key="2">
    <source>
        <dbReference type="EMBL" id="MDX8130404.1"/>
    </source>
</evidence>
<gene>
    <name evidence="2" type="ORF">QLH52_24145</name>
</gene>
<dbReference type="RefSeq" id="WP_319963245.1">
    <property type="nucleotide sequence ID" value="NZ_JAXARY010000044.1"/>
</dbReference>
<organism evidence="2 3">
    <name type="scientific">Methylomonas defluvii</name>
    <dbReference type="NCBI Taxonomy" id="3045149"/>
    <lineage>
        <taxon>Bacteria</taxon>
        <taxon>Pseudomonadati</taxon>
        <taxon>Pseudomonadota</taxon>
        <taxon>Gammaproteobacteria</taxon>
        <taxon>Methylococcales</taxon>
        <taxon>Methylococcaceae</taxon>
        <taxon>Methylomonas</taxon>
    </lineage>
</organism>
<dbReference type="Proteomes" id="UP001284537">
    <property type="component" value="Unassembled WGS sequence"/>
</dbReference>
<keyword evidence="2" id="KW-0808">Transferase</keyword>
<sequence>MSLEIVEIMGRAQQGVTQPFICRGEDDQVYFVKGRGAGRRSLVCEWIAGQLGRRLGLPIAPFEIVEIPEQLLAVAMRDDLNELGVGKAFGSRKMPVLELSVSLIDQVPEDIQRDVLAFDWWVRNADRSLGESGGNPNLFWDTGNEALVVLDHNQAFDPGFSSLDFVESHVFRAHWNALIGDWVEQQRYVERFLTALSDWATICNTVPLEWWFVDTEETVKTDFDIQLAHQYLMRCQTDAFWSLK</sequence>
<accession>A0ABU4UM80</accession>
<keyword evidence="3" id="KW-1185">Reference proteome</keyword>
<dbReference type="EMBL" id="JAXARY010000044">
    <property type="protein sequence ID" value="MDX8130404.1"/>
    <property type="molecule type" value="Genomic_DNA"/>
</dbReference>
<keyword evidence="2" id="KW-0418">Kinase</keyword>
<reference evidence="2 3" key="1">
    <citation type="submission" date="2023-11" db="EMBL/GenBank/DDBJ databases">
        <authorList>
            <person name="Ouyang M.-Y."/>
        </authorList>
    </citation>
    <scope>NUCLEOTIDE SEQUENCE [LARGE SCALE GENOMIC DNA]</scope>
    <source>
        <strain evidence="2 3">OY6</strain>
    </source>
</reference>
<protein>
    <submittedName>
        <fullName evidence="2">HipA family kinase</fullName>
    </submittedName>
</protein>
<evidence type="ECO:0000259" key="1">
    <source>
        <dbReference type="Pfam" id="PF20613"/>
    </source>
</evidence>
<dbReference type="InterPro" id="IPR046748">
    <property type="entry name" value="HipA_2"/>
</dbReference>
<dbReference type="Pfam" id="PF20613">
    <property type="entry name" value="HipA_2"/>
    <property type="match status" value="1"/>
</dbReference>
<proteinExistence type="predicted"/>